<feature type="compositionally biased region" description="Polar residues" evidence="1">
    <location>
        <begin position="420"/>
        <end position="436"/>
    </location>
</feature>
<dbReference type="InterPro" id="IPR015943">
    <property type="entry name" value="WD40/YVTN_repeat-like_dom_sf"/>
</dbReference>
<organism evidence="2">
    <name type="scientific">marine sediment metagenome</name>
    <dbReference type="NCBI Taxonomy" id="412755"/>
    <lineage>
        <taxon>unclassified sequences</taxon>
        <taxon>metagenomes</taxon>
        <taxon>ecological metagenomes</taxon>
    </lineage>
</organism>
<proteinExistence type="predicted"/>
<protein>
    <recommendedName>
        <fullName evidence="3">WD40 repeat domain-containing protein</fullName>
    </recommendedName>
</protein>
<evidence type="ECO:0000256" key="1">
    <source>
        <dbReference type="SAM" id="MobiDB-lite"/>
    </source>
</evidence>
<dbReference type="AlphaFoldDB" id="A0A0F9Q050"/>
<dbReference type="Gene3D" id="2.130.10.10">
    <property type="entry name" value="YVTN repeat-like/Quinoprotein amine dehydrogenase"/>
    <property type="match status" value="1"/>
</dbReference>
<comment type="caution">
    <text evidence="2">The sequence shown here is derived from an EMBL/GenBank/DDBJ whole genome shotgun (WGS) entry which is preliminary data.</text>
</comment>
<name>A0A0F9Q050_9ZZZZ</name>
<reference evidence="2" key="1">
    <citation type="journal article" date="2015" name="Nature">
        <title>Complex archaea that bridge the gap between prokaryotes and eukaryotes.</title>
        <authorList>
            <person name="Spang A."/>
            <person name="Saw J.H."/>
            <person name="Jorgensen S.L."/>
            <person name="Zaremba-Niedzwiedzka K."/>
            <person name="Martijn J."/>
            <person name="Lind A.E."/>
            <person name="van Eijk R."/>
            <person name="Schleper C."/>
            <person name="Guy L."/>
            <person name="Ettema T.J."/>
        </authorList>
    </citation>
    <scope>NUCLEOTIDE SEQUENCE</scope>
</reference>
<accession>A0A0F9Q050</accession>
<dbReference type="SUPFAM" id="SSF63829">
    <property type="entry name" value="Calcium-dependent phosphotriesterase"/>
    <property type="match status" value="1"/>
</dbReference>
<evidence type="ECO:0008006" key="3">
    <source>
        <dbReference type="Google" id="ProtNLM"/>
    </source>
</evidence>
<dbReference type="EMBL" id="LAZR01001906">
    <property type="protein sequence ID" value="KKN37260.1"/>
    <property type="molecule type" value="Genomic_DNA"/>
</dbReference>
<evidence type="ECO:0000313" key="2">
    <source>
        <dbReference type="EMBL" id="KKN37260.1"/>
    </source>
</evidence>
<feature type="region of interest" description="Disordered" evidence="1">
    <location>
        <begin position="420"/>
        <end position="442"/>
    </location>
</feature>
<gene>
    <name evidence="2" type="ORF">LCGC14_0765300</name>
</gene>
<sequence length="715" mass="80911">MKRLLVPMLVTLAFLVQALQGVVPQKWEVRSKDDFLKGKFDGISVSYEGMLSLSPKEEKIGGPEEEFYLSLLITPDGVLYLGTGHGGKIYRIKKGGEPELYFQVPEMGVYCLARDRKGDLYAGTSPNGKIWKITDKSKGDVFFNPREKYIWDLLFVDKDVLLAAVGESGGIYQINKEGEGRLILKAEENHILCLKKDTNGDLFAGSGGKGLLYRISKAKMASILFESPYEEIKSIALDKEGNIYAAASGAVIKPKQEETPVSLIRETAVTVSPSGPGTKEVLSLVRKQPSALYKIDKQGIAKRLWYSSEELIYSLLWNEREEKLIFGTGGKGRIYSVDKDEKTSLIVQKKSELVYSLLPHDSKIYFLSNNPSDLSIFYPNQRFSGEYLSRVMDTRTISSWGRIEWEATIPSGSTLQFLTRSGNSSNPNKTWSNWSPPYQKKQGEQTLSPRARYVQFKVMFKIQSGKKSPLLQKVSLFYLQTNIAPAIKKIEVLPPNEIYLKPPEQEEIIWGADVSISERAVNKDKEKSLFIAKKTERKGYQTIIWEAADENGDALLFSCYIKGEGESQWRVLNQRWTDSIYAFDTLSFPDGTYFLKLVVSDIPSNPVGTELKSDKTSNPFIIDNSLPTIKNFKAEKEKKKLKLTFSAEDSLSYIKEVRYLIRPDEWQSIFPVDGICDSKWENFSLTLTLPLRFDNLLTVKVKDRHGNIGVYKYAF</sequence>